<dbReference type="GO" id="GO:0016887">
    <property type="term" value="F:ATP hydrolysis activity"/>
    <property type="evidence" value="ECO:0007669"/>
    <property type="project" value="InterPro"/>
</dbReference>
<sequence>MSAGALLSVRGLSVGAGPFVAVDKVSFDIQPGEILALVGESGSGKTATGRAILGLLPPGLKRTAGSIAILGEDLTTVTPARLRELRGGSIGMVFQEPMVSLNPALSIGAQLGEALALHSPMSPDEQRRACLAMLRRIQIPDPEGCLKAYPHEFSGGMRQRIMLAAVMLPAPKLLIADEPTTALDNLVQAEILNLMVELAQDRGTAILLVTHNLGLVARYADRALVMQRGRVVEEGRAGDLLRKPQHPYTRDLVAAMPRRTPRPVRAIAPEPLLEARGLTVDYPGSRGLFRHGLAKRAVDGVDLTISHGETVALVGGSGCGKTTLGRAMLRLITASGGQLMFRGGDVTAARGAPLKDFRLACQIVFQDPYSSLDPRMRIGDIVAEPLRHEPGLDAPAKAARVTETFEAVGLPGMADRFPHQLSGGQRQRVAIARAIVRRPALVVADEPVSALDMTVQKQILDLIRRLQEERGFACLFISHDLGAVAEVADRVVVMQAGRIVEQGSRDEVFDNPRHPYTRALLDATPRIDTEVVLAEAARA</sequence>
<dbReference type="EMBL" id="CP039690">
    <property type="protein sequence ID" value="QCI63472.1"/>
    <property type="molecule type" value="Genomic_DNA"/>
</dbReference>
<dbReference type="SUPFAM" id="SSF52540">
    <property type="entry name" value="P-loop containing nucleoside triphosphate hydrolases"/>
    <property type="match status" value="2"/>
</dbReference>
<keyword evidence="5 7" id="KW-0067">ATP-binding</keyword>
<dbReference type="Pfam" id="PF00005">
    <property type="entry name" value="ABC_tran"/>
    <property type="match status" value="2"/>
</dbReference>
<evidence type="ECO:0000313" key="7">
    <source>
        <dbReference type="EMBL" id="QCI63472.1"/>
    </source>
</evidence>
<dbReference type="Gene3D" id="3.40.50.300">
    <property type="entry name" value="P-loop containing nucleotide triphosphate hydrolases"/>
    <property type="match status" value="2"/>
</dbReference>
<dbReference type="NCBIfam" id="NF008453">
    <property type="entry name" value="PRK11308.1"/>
    <property type="match status" value="2"/>
</dbReference>
<dbReference type="InterPro" id="IPR027417">
    <property type="entry name" value="P-loop_NTPase"/>
</dbReference>
<dbReference type="PANTHER" id="PTHR43776:SF7">
    <property type="entry name" value="D,D-DIPEPTIDE TRANSPORT ATP-BINDING PROTEIN DDPF-RELATED"/>
    <property type="match status" value="1"/>
</dbReference>
<dbReference type="Pfam" id="PF08352">
    <property type="entry name" value="oligo_HPY"/>
    <property type="match status" value="2"/>
</dbReference>
<dbReference type="RefSeq" id="WP_136958930.1">
    <property type="nucleotide sequence ID" value="NZ_CP039690.1"/>
</dbReference>
<dbReference type="Proteomes" id="UP000298781">
    <property type="component" value="Chromosome"/>
</dbReference>
<dbReference type="NCBIfam" id="NF007739">
    <property type="entry name" value="PRK10419.1"/>
    <property type="match status" value="2"/>
</dbReference>
<keyword evidence="8" id="KW-1185">Reference proteome</keyword>
<dbReference type="AlphaFoldDB" id="A0A4D7B5E7"/>
<reference evidence="7 8" key="1">
    <citation type="submission" date="2019-04" db="EMBL/GenBank/DDBJ databases">
        <title>Phreatobacter aquaticus sp. nov.</title>
        <authorList>
            <person name="Choi A."/>
        </authorList>
    </citation>
    <scope>NUCLEOTIDE SEQUENCE [LARGE SCALE GENOMIC DNA]</scope>
    <source>
        <strain evidence="7 8">KCTC 52518</strain>
    </source>
</reference>
<evidence type="ECO:0000256" key="2">
    <source>
        <dbReference type="ARBA" id="ARBA00005417"/>
    </source>
</evidence>
<keyword evidence="4" id="KW-0547">Nucleotide-binding</keyword>
<dbReference type="GO" id="GO:0005524">
    <property type="term" value="F:ATP binding"/>
    <property type="evidence" value="ECO:0007669"/>
    <property type="project" value="UniProtKB-KW"/>
</dbReference>
<dbReference type="InterPro" id="IPR017871">
    <property type="entry name" value="ABC_transporter-like_CS"/>
</dbReference>
<evidence type="ECO:0000256" key="1">
    <source>
        <dbReference type="ARBA" id="ARBA00004417"/>
    </source>
</evidence>
<dbReference type="InterPro" id="IPR050319">
    <property type="entry name" value="ABC_transp_ATP-bind"/>
</dbReference>
<dbReference type="SMART" id="SM00382">
    <property type="entry name" value="AAA"/>
    <property type="match status" value="2"/>
</dbReference>
<dbReference type="InterPro" id="IPR013563">
    <property type="entry name" value="Oligopep_ABC_C"/>
</dbReference>
<organism evidence="7 8">
    <name type="scientific">Phreatobacter stygius</name>
    <dbReference type="NCBI Taxonomy" id="1940610"/>
    <lineage>
        <taxon>Bacteria</taxon>
        <taxon>Pseudomonadati</taxon>
        <taxon>Pseudomonadota</taxon>
        <taxon>Alphaproteobacteria</taxon>
        <taxon>Hyphomicrobiales</taxon>
        <taxon>Phreatobacteraceae</taxon>
        <taxon>Phreatobacter</taxon>
    </lineage>
</organism>
<dbReference type="PANTHER" id="PTHR43776">
    <property type="entry name" value="TRANSPORT ATP-BINDING PROTEIN"/>
    <property type="match status" value="1"/>
</dbReference>
<name>A0A4D7B5E7_9HYPH</name>
<dbReference type="GO" id="GO:0005886">
    <property type="term" value="C:plasma membrane"/>
    <property type="evidence" value="ECO:0007669"/>
    <property type="project" value="UniProtKB-SubCell"/>
</dbReference>
<feature type="domain" description="ABC transporter" evidence="6">
    <location>
        <begin position="7"/>
        <end position="253"/>
    </location>
</feature>
<evidence type="ECO:0000256" key="3">
    <source>
        <dbReference type="ARBA" id="ARBA00022448"/>
    </source>
</evidence>
<dbReference type="OrthoDB" id="9802264at2"/>
<comment type="similarity">
    <text evidence="2">Belongs to the ABC transporter superfamily.</text>
</comment>
<feature type="domain" description="ABC transporter" evidence="6">
    <location>
        <begin position="283"/>
        <end position="521"/>
    </location>
</feature>
<keyword evidence="3" id="KW-0813">Transport</keyword>
<evidence type="ECO:0000313" key="8">
    <source>
        <dbReference type="Proteomes" id="UP000298781"/>
    </source>
</evidence>
<dbReference type="GO" id="GO:0015833">
    <property type="term" value="P:peptide transport"/>
    <property type="evidence" value="ECO:0007669"/>
    <property type="project" value="InterPro"/>
</dbReference>
<dbReference type="InterPro" id="IPR003593">
    <property type="entry name" value="AAA+_ATPase"/>
</dbReference>
<protein>
    <submittedName>
        <fullName evidence="7">ABC transporter ATP-binding protein</fullName>
    </submittedName>
</protein>
<dbReference type="KEGG" id="pstg:E8M01_03990"/>
<comment type="subcellular location">
    <subcellularLocation>
        <location evidence="1">Cell inner membrane</location>
        <topology evidence="1">Peripheral membrane protein</topology>
    </subcellularLocation>
</comment>
<accession>A0A4D7B5E7</accession>
<proteinExistence type="inferred from homology"/>
<evidence type="ECO:0000259" key="6">
    <source>
        <dbReference type="PROSITE" id="PS50893"/>
    </source>
</evidence>
<dbReference type="PROSITE" id="PS50893">
    <property type="entry name" value="ABC_TRANSPORTER_2"/>
    <property type="match status" value="2"/>
</dbReference>
<dbReference type="InterPro" id="IPR003439">
    <property type="entry name" value="ABC_transporter-like_ATP-bd"/>
</dbReference>
<dbReference type="CDD" id="cd03257">
    <property type="entry name" value="ABC_NikE_OppD_transporters"/>
    <property type="match status" value="2"/>
</dbReference>
<dbReference type="GO" id="GO:0055085">
    <property type="term" value="P:transmembrane transport"/>
    <property type="evidence" value="ECO:0007669"/>
    <property type="project" value="UniProtKB-ARBA"/>
</dbReference>
<evidence type="ECO:0000256" key="5">
    <source>
        <dbReference type="ARBA" id="ARBA00022840"/>
    </source>
</evidence>
<dbReference type="PROSITE" id="PS00211">
    <property type="entry name" value="ABC_TRANSPORTER_1"/>
    <property type="match status" value="2"/>
</dbReference>
<gene>
    <name evidence="7" type="ORF">E8M01_03990</name>
</gene>
<evidence type="ECO:0000256" key="4">
    <source>
        <dbReference type="ARBA" id="ARBA00022741"/>
    </source>
</evidence>